<accession>A0A5C6PPM6</accession>
<dbReference type="InterPro" id="IPR051560">
    <property type="entry name" value="MAM_domain-containing"/>
</dbReference>
<reference evidence="2 3" key="1">
    <citation type="submission" date="2019-04" db="EMBL/GenBank/DDBJ databases">
        <title>Chromosome genome assembly for Takifugu flavidus.</title>
        <authorList>
            <person name="Xiao S."/>
        </authorList>
    </citation>
    <scope>NUCLEOTIDE SEQUENCE [LARGE SCALE GENOMIC DNA]</scope>
    <source>
        <strain evidence="2">HTHZ2018</strain>
        <tissue evidence="2">Muscle</tissue>
    </source>
</reference>
<dbReference type="Proteomes" id="UP000324091">
    <property type="component" value="Chromosome 1"/>
</dbReference>
<feature type="domain" description="MAM" evidence="1">
    <location>
        <begin position="42"/>
        <end position="187"/>
    </location>
</feature>
<evidence type="ECO:0000313" key="3">
    <source>
        <dbReference type="Proteomes" id="UP000324091"/>
    </source>
</evidence>
<proteinExistence type="predicted"/>
<comment type="caution">
    <text evidence="2">The sequence shown here is derived from an EMBL/GenBank/DDBJ whole genome shotgun (WGS) entry which is preliminary data.</text>
</comment>
<dbReference type="PANTHER" id="PTHR23282">
    <property type="entry name" value="APICAL ENDOSOMAL GLYCOPROTEIN PRECURSOR"/>
    <property type="match status" value="1"/>
</dbReference>
<dbReference type="SMART" id="SM00137">
    <property type="entry name" value="MAM"/>
    <property type="match status" value="1"/>
</dbReference>
<gene>
    <name evidence="2" type="ORF">D4764_01G0007040</name>
</gene>
<sequence>MLFPPPPPPISNAVTEDFESVFGPPTDVKEIQITPVQEDFFMDCNFDQGACEWVQDKADSIDWSVIYHDDGAQYYMALSGLVGEQGDTAKLKLLLSDRAQQGSFCLTFDYRILGQNVGTIKVLLDNNSYPVWEQSQSRQQSWQTEFLTVAWKEEAPQAIVFEAQRGNSVGGEIGLDNVVLTSGPCQDEGDPIY</sequence>
<dbReference type="PRINTS" id="PR00020">
    <property type="entry name" value="MAMDOMAIN"/>
</dbReference>
<dbReference type="PROSITE" id="PS50060">
    <property type="entry name" value="MAM_2"/>
    <property type="match status" value="1"/>
</dbReference>
<dbReference type="AlphaFoldDB" id="A0A5C6PPM6"/>
<dbReference type="EMBL" id="RHFK02000001">
    <property type="protein sequence ID" value="TWW80889.1"/>
    <property type="molecule type" value="Genomic_DNA"/>
</dbReference>
<dbReference type="Pfam" id="PF00629">
    <property type="entry name" value="MAM"/>
    <property type="match status" value="1"/>
</dbReference>
<dbReference type="CDD" id="cd06263">
    <property type="entry name" value="MAM"/>
    <property type="match status" value="1"/>
</dbReference>
<dbReference type="GO" id="GO:0016020">
    <property type="term" value="C:membrane"/>
    <property type="evidence" value="ECO:0007669"/>
    <property type="project" value="InterPro"/>
</dbReference>
<dbReference type="InterPro" id="IPR013320">
    <property type="entry name" value="ConA-like_dom_sf"/>
</dbReference>
<protein>
    <submittedName>
        <fullName evidence="2">Epidermal growth factor-like protein 6</fullName>
    </submittedName>
</protein>
<name>A0A5C6PPM6_9TELE</name>
<organism evidence="2 3">
    <name type="scientific">Takifugu flavidus</name>
    <name type="common">sansaifugu</name>
    <dbReference type="NCBI Taxonomy" id="433684"/>
    <lineage>
        <taxon>Eukaryota</taxon>
        <taxon>Metazoa</taxon>
        <taxon>Chordata</taxon>
        <taxon>Craniata</taxon>
        <taxon>Vertebrata</taxon>
        <taxon>Euteleostomi</taxon>
        <taxon>Actinopterygii</taxon>
        <taxon>Neopterygii</taxon>
        <taxon>Teleostei</taxon>
        <taxon>Neoteleostei</taxon>
        <taxon>Acanthomorphata</taxon>
        <taxon>Eupercaria</taxon>
        <taxon>Tetraodontiformes</taxon>
        <taxon>Tetradontoidea</taxon>
        <taxon>Tetraodontidae</taxon>
        <taxon>Takifugu</taxon>
    </lineage>
</organism>
<evidence type="ECO:0000313" key="2">
    <source>
        <dbReference type="EMBL" id="TWW80889.1"/>
    </source>
</evidence>
<evidence type="ECO:0000259" key="1">
    <source>
        <dbReference type="PROSITE" id="PS50060"/>
    </source>
</evidence>
<dbReference type="SUPFAM" id="SSF49899">
    <property type="entry name" value="Concanavalin A-like lectins/glucanases"/>
    <property type="match status" value="1"/>
</dbReference>
<keyword evidence="3" id="KW-1185">Reference proteome</keyword>
<dbReference type="PANTHER" id="PTHR23282:SF101">
    <property type="entry name" value="MAM DOMAIN-CONTAINING PROTEIN"/>
    <property type="match status" value="1"/>
</dbReference>
<dbReference type="InterPro" id="IPR000998">
    <property type="entry name" value="MAM_dom"/>
</dbReference>
<dbReference type="Gene3D" id="2.60.120.200">
    <property type="match status" value="1"/>
</dbReference>